<evidence type="ECO:0000313" key="1">
    <source>
        <dbReference type="EMBL" id="OTG05351.1"/>
    </source>
</evidence>
<sequence length="112" mass="12354">MDRQPGHHHSDNGRISDELLALDCNLASLCDHTQSEGSNHGSFSDVILKAMGARYHLRRLIHSCSLSSPCTGNREASVGEDVGLRVAMVLFPVKHNPGPVNLGFRRDIIQRR</sequence>
<reference evidence="2" key="1">
    <citation type="journal article" date="2017" name="Nature">
        <title>The sunflower genome provides insights into oil metabolism, flowering and Asterid evolution.</title>
        <authorList>
            <person name="Badouin H."/>
            <person name="Gouzy J."/>
            <person name="Grassa C.J."/>
            <person name="Murat F."/>
            <person name="Staton S.E."/>
            <person name="Cottret L."/>
            <person name="Lelandais-Briere C."/>
            <person name="Owens G.L."/>
            <person name="Carrere S."/>
            <person name="Mayjonade B."/>
            <person name="Legrand L."/>
            <person name="Gill N."/>
            <person name="Kane N.C."/>
            <person name="Bowers J.E."/>
            <person name="Hubner S."/>
            <person name="Bellec A."/>
            <person name="Berard A."/>
            <person name="Berges H."/>
            <person name="Blanchet N."/>
            <person name="Boniface M.C."/>
            <person name="Brunel D."/>
            <person name="Catrice O."/>
            <person name="Chaidir N."/>
            <person name="Claudel C."/>
            <person name="Donnadieu C."/>
            <person name="Faraut T."/>
            <person name="Fievet G."/>
            <person name="Helmstetter N."/>
            <person name="King M."/>
            <person name="Knapp S.J."/>
            <person name="Lai Z."/>
            <person name="Le Paslier M.C."/>
            <person name="Lippi Y."/>
            <person name="Lorenzon L."/>
            <person name="Mandel J.R."/>
            <person name="Marage G."/>
            <person name="Marchand G."/>
            <person name="Marquand E."/>
            <person name="Bret-Mestries E."/>
            <person name="Morien E."/>
            <person name="Nambeesan S."/>
            <person name="Nguyen T."/>
            <person name="Pegot-Espagnet P."/>
            <person name="Pouilly N."/>
            <person name="Raftis F."/>
            <person name="Sallet E."/>
            <person name="Schiex T."/>
            <person name="Thomas J."/>
            <person name="Vandecasteele C."/>
            <person name="Vares D."/>
            <person name="Vear F."/>
            <person name="Vautrin S."/>
            <person name="Crespi M."/>
            <person name="Mangin B."/>
            <person name="Burke J.M."/>
            <person name="Salse J."/>
            <person name="Munos S."/>
            <person name="Vincourt P."/>
            <person name="Rieseberg L.H."/>
            <person name="Langlade N.B."/>
        </authorList>
    </citation>
    <scope>NUCLEOTIDE SEQUENCE [LARGE SCALE GENOMIC DNA]</scope>
    <source>
        <strain evidence="2">cv. SF193</strain>
    </source>
</reference>
<dbReference type="Proteomes" id="UP000215914">
    <property type="component" value="Chromosome 12"/>
</dbReference>
<proteinExistence type="predicted"/>
<accession>A0A251T617</accession>
<name>A0A251T617_HELAN</name>
<dbReference type="STRING" id="4232.A0A251T617"/>
<dbReference type="InParanoid" id="A0A251T617"/>
<gene>
    <name evidence="1" type="ORF">HannXRQ_Chr12g0372601</name>
</gene>
<dbReference type="PANTHER" id="PTHR47369">
    <property type="entry name" value="BTB/POZ DOMAIN-CONTAINING PROTEIN"/>
    <property type="match status" value="1"/>
</dbReference>
<dbReference type="EMBL" id="CM007901">
    <property type="protein sequence ID" value="OTG05351.1"/>
    <property type="molecule type" value="Genomic_DNA"/>
</dbReference>
<dbReference type="AlphaFoldDB" id="A0A251T617"/>
<keyword evidence="2" id="KW-1185">Reference proteome</keyword>
<protein>
    <submittedName>
        <fullName evidence="1">Uncharacterized protein</fullName>
    </submittedName>
</protein>
<evidence type="ECO:0000313" key="2">
    <source>
        <dbReference type="Proteomes" id="UP000215914"/>
    </source>
</evidence>
<dbReference type="PANTHER" id="PTHR47369:SF1">
    <property type="entry name" value="BTB_POZ DOMAIN-CONTAINING PROTEIN"/>
    <property type="match status" value="1"/>
</dbReference>
<organism evidence="1 2">
    <name type="scientific">Helianthus annuus</name>
    <name type="common">Common sunflower</name>
    <dbReference type="NCBI Taxonomy" id="4232"/>
    <lineage>
        <taxon>Eukaryota</taxon>
        <taxon>Viridiplantae</taxon>
        <taxon>Streptophyta</taxon>
        <taxon>Embryophyta</taxon>
        <taxon>Tracheophyta</taxon>
        <taxon>Spermatophyta</taxon>
        <taxon>Magnoliopsida</taxon>
        <taxon>eudicotyledons</taxon>
        <taxon>Gunneridae</taxon>
        <taxon>Pentapetalae</taxon>
        <taxon>asterids</taxon>
        <taxon>campanulids</taxon>
        <taxon>Asterales</taxon>
        <taxon>Asteraceae</taxon>
        <taxon>Asteroideae</taxon>
        <taxon>Heliantheae alliance</taxon>
        <taxon>Heliantheae</taxon>
        <taxon>Helianthus</taxon>
    </lineage>
</organism>